<sequence>MCDYFWKKMENGQGDLADIVRASGRVGGNDIDLSSVMSNDWQFIPSEPVSFFPLPPRDDRREEEEEEEDVFSDPFGPFSRDPLLHEITVSSFFDHGQDLKRGLQQEITRSTPTTTTTTTNYYYYHQ</sequence>
<reference evidence="3" key="1">
    <citation type="submission" date="2025-08" db="UniProtKB">
        <authorList>
            <consortium name="RefSeq"/>
        </authorList>
    </citation>
    <scope>IDENTIFICATION</scope>
</reference>
<accession>A0AB40B676</accession>
<evidence type="ECO:0000313" key="2">
    <source>
        <dbReference type="Proteomes" id="UP001515500"/>
    </source>
</evidence>
<evidence type="ECO:0000313" key="3">
    <source>
        <dbReference type="RefSeq" id="XP_039122176.1"/>
    </source>
</evidence>
<proteinExistence type="predicted"/>
<dbReference type="GeneID" id="120258807"/>
<dbReference type="AlphaFoldDB" id="A0AB40B676"/>
<gene>
    <name evidence="3" type="primary">LOC120258807</name>
</gene>
<name>A0AB40B676_DIOCR</name>
<keyword evidence="2" id="KW-1185">Reference proteome</keyword>
<dbReference type="RefSeq" id="XP_039122176.1">
    <property type="nucleotide sequence ID" value="XM_039266242.1"/>
</dbReference>
<evidence type="ECO:0000256" key="1">
    <source>
        <dbReference type="SAM" id="MobiDB-lite"/>
    </source>
</evidence>
<feature type="region of interest" description="Disordered" evidence="1">
    <location>
        <begin position="52"/>
        <end position="77"/>
    </location>
</feature>
<protein>
    <submittedName>
        <fullName evidence="3">Uncharacterized protein LOC120258807</fullName>
    </submittedName>
</protein>
<dbReference type="Proteomes" id="UP001515500">
    <property type="component" value="Chromosome 4"/>
</dbReference>
<organism evidence="2 3">
    <name type="scientific">Dioscorea cayennensis subsp. rotundata</name>
    <name type="common">White Guinea yam</name>
    <name type="synonym">Dioscorea rotundata</name>
    <dbReference type="NCBI Taxonomy" id="55577"/>
    <lineage>
        <taxon>Eukaryota</taxon>
        <taxon>Viridiplantae</taxon>
        <taxon>Streptophyta</taxon>
        <taxon>Embryophyta</taxon>
        <taxon>Tracheophyta</taxon>
        <taxon>Spermatophyta</taxon>
        <taxon>Magnoliopsida</taxon>
        <taxon>Liliopsida</taxon>
        <taxon>Dioscoreales</taxon>
        <taxon>Dioscoreaceae</taxon>
        <taxon>Dioscorea</taxon>
    </lineage>
</organism>
<feature type="compositionally biased region" description="Acidic residues" evidence="1">
    <location>
        <begin position="61"/>
        <end position="71"/>
    </location>
</feature>